<gene>
    <name evidence="10" type="ORF">K0T92_12090</name>
</gene>
<dbReference type="InterPro" id="IPR002491">
    <property type="entry name" value="ABC_transptr_periplasmic_BD"/>
</dbReference>
<feature type="compositionally biased region" description="Low complexity" evidence="7">
    <location>
        <begin position="354"/>
        <end position="373"/>
    </location>
</feature>
<evidence type="ECO:0000256" key="3">
    <source>
        <dbReference type="ARBA" id="ARBA00022448"/>
    </source>
</evidence>
<protein>
    <submittedName>
        <fullName evidence="10">AraC family transcriptional regulator</fullName>
    </submittedName>
</protein>
<reference evidence="10 11" key="1">
    <citation type="submission" date="2021-07" db="EMBL/GenBank/DDBJ databases">
        <title>Paenibacillus radiodurans sp. nov., isolated from the southeastern edge of Tengger Desert.</title>
        <authorList>
            <person name="Zhang G."/>
        </authorList>
    </citation>
    <scope>NUCLEOTIDE SEQUENCE [LARGE SCALE GENOMIC DNA]</scope>
    <source>
        <strain evidence="10 11">DT7-4</strain>
    </source>
</reference>
<sequence length="655" mass="73808">MNINNYFAFWNQASVTIHDIRSIRIEAGGGRYSYRLPASSFIYFTRGSATVWLEGHMHRVGGNYLLHGGKGMQLLVETSEPVDYFIILYKARLPAADAASSQQPGDNPSQEQYAFIPLYPAELRETAERMSGTWKVSTQMEKLYAKSLFYHFVYHLHWQMQRQAIIPLKPSLLDQAIQYMNDHYHTPITVESVAGVLNCSTRYLSKLFSQKLEESPVRVLTRIRLDKAVQLLTETNISLHEIAESTSYSDARALSRVFKKQYGMTPLQYRMQYREANSVPKWSPNRAGEVVVPPKPLCYIDNGYHNQLEHHRRGELPMFTRSKPTIAAIMFVCFTVLLAGCGATSGTNGNSNKNETANSSTQAATAAEQPANNGVKSFQDKFGTRDIPVHPQRIYAIGAASPLLILGIQPVGAPNYEVAPDYYLSNYKNKINIVGDYPPNYEAIIDLKPDMILASDYIDAEVYEKLAKIAPTATFVWQGQDVYGQLNQIADIVGKADEAKKWISEHQERGLKAKDEISQLIGADETISILWIYKDSFQIVGNRNVGHVIYNLLGLKPHPLVKKTIDDNNGELVFTDNLSLEALPDYDADRLIVMVSDVDAGAEENFNNMKQSGVWKSLKAVKNNKVYEVPYDKWWSYTVLSVDGLLDDAVELFKR</sequence>
<name>A0ABS7D7I6_9BACL</name>
<evidence type="ECO:0000313" key="11">
    <source>
        <dbReference type="Proteomes" id="UP000812277"/>
    </source>
</evidence>
<feature type="domain" description="Fe/B12 periplasmic-binding" evidence="9">
    <location>
        <begin position="393"/>
        <end position="655"/>
    </location>
</feature>
<keyword evidence="4" id="KW-0732">Signal</keyword>
<keyword evidence="11" id="KW-1185">Reference proteome</keyword>
<evidence type="ECO:0000256" key="1">
    <source>
        <dbReference type="ARBA" id="ARBA00004196"/>
    </source>
</evidence>
<comment type="subcellular location">
    <subcellularLocation>
        <location evidence="1">Cell envelope</location>
    </subcellularLocation>
</comment>
<accession>A0ABS7D7I6</accession>
<dbReference type="InterPro" id="IPR009057">
    <property type="entry name" value="Homeodomain-like_sf"/>
</dbReference>
<keyword evidence="6" id="KW-0804">Transcription</keyword>
<evidence type="ECO:0000256" key="4">
    <source>
        <dbReference type="ARBA" id="ARBA00022729"/>
    </source>
</evidence>
<evidence type="ECO:0000256" key="2">
    <source>
        <dbReference type="ARBA" id="ARBA00008814"/>
    </source>
</evidence>
<dbReference type="InterPro" id="IPR018060">
    <property type="entry name" value="HTH_AraC"/>
</dbReference>
<dbReference type="Proteomes" id="UP000812277">
    <property type="component" value="Unassembled WGS sequence"/>
</dbReference>
<evidence type="ECO:0000259" key="8">
    <source>
        <dbReference type="PROSITE" id="PS01124"/>
    </source>
</evidence>
<evidence type="ECO:0000259" key="9">
    <source>
        <dbReference type="PROSITE" id="PS50983"/>
    </source>
</evidence>
<feature type="region of interest" description="Disordered" evidence="7">
    <location>
        <begin position="347"/>
        <end position="377"/>
    </location>
</feature>
<dbReference type="InterPro" id="IPR051313">
    <property type="entry name" value="Bact_iron-sidero_bind"/>
</dbReference>
<dbReference type="Gene3D" id="3.40.50.1980">
    <property type="entry name" value="Nitrogenase molybdenum iron protein domain"/>
    <property type="match status" value="2"/>
</dbReference>
<keyword evidence="3" id="KW-0813">Transport</keyword>
<dbReference type="SUPFAM" id="SSF53807">
    <property type="entry name" value="Helical backbone' metal receptor"/>
    <property type="match status" value="1"/>
</dbReference>
<evidence type="ECO:0000313" key="10">
    <source>
        <dbReference type="EMBL" id="MBW7475491.1"/>
    </source>
</evidence>
<dbReference type="PROSITE" id="PS01124">
    <property type="entry name" value="HTH_ARAC_FAMILY_2"/>
    <property type="match status" value="1"/>
</dbReference>
<evidence type="ECO:0000256" key="7">
    <source>
        <dbReference type="SAM" id="MobiDB-lite"/>
    </source>
</evidence>
<dbReference type="PANTHER" id="PTHR30532:SF26">
    <property type="entry name" value="IRON(3+)-HYDROXAMATE-BINDING PROTEIN FHUD"/>
    <property type="match status" value="1"/>
</dbReference>
<evidence type="ECO:0000256" key="6">
    <source>
        <dbReference type="ARBA" id="ARBA00023163"/>
    </source>
</evidence>
<evidence type="ECO:0000256" key="5">
    <source>
        <dbReference type="ARBA" id="ARBA00023015"/>
    </source>
</evidence>
<feature type="domain" description="HTH araC/xylS-type" evidence="8">
    <location>
        <begin position="174"/>
        <end position="272"/>
    </location>
</feature>
<keyword evidence="5" id="KW-0805">Transcription regulation</keyword>
<comment type="similarity">
    <text evidence="2">Belongs to the bacterial solute-binding protein 8 family.</text>
</comment>
<organism evidence="10 11">
    <name type="scientific">Paenibacillus oenotherae</name>
    <dbReference type="NCBI Taxonomy" id="1435645"/>
    <lineage>
        <taxon>Bacteria</taxon>
        <taxon>Bacillati</taxon>
        <taxon>Bacillota</taxon>
        <taxon>Bacilli</taxon>
        <taxon>Bacillales</taxon>
        <taxon>Paenibacillaceae</taxon>
        <taxon>Paenibacillus</taxon>
    </lineage>
</organism>
<proteinExistence type="inferred from homology"/>
<comment type="caution">
    <text evidence="10">The sequence shown here is derived from an EMBL/GenBank/DDBJ whole genome shotgun (WGS) entry which is preliminary data.</text>
</comment>
<dbReference type="Gene3D" id="1.10.10.60">
    <property type="entry name" value="Homeodomain-like"/>
    <property type="match status" value="2"/>
</dbReference>
<dbReference type="Pfam" id="PF12833">
    <property type="entry name" value="HTH_18"/>
    <property type="match status" value="1"/>
</dbReference>
<dbReference type="SUPFAM" id="SSF46689">
    <property type="entry name" value="Homeodomain-like"/>
    <property type="match status" value="2"/>
</dbReference>
<dbReference type="PANTHER" id="PTHR30532">
    <property type="entry name" value="IRON III DICITRATE-BINDING PERIPLASMIC PROTEIN"/>
    <property type="match status" value="1"/>
</dbReference>
<dbReference type="EMBL" id="JAHZIJ010000007">
    <property type="protein sequence ID" value="MBW7475491.1"/>
    <property type="molecule type" value="Genomic_DNA"/>
</dbReference>
<dbReference type="PROSITE" id="PS50983">
    <property type="entry name" value="FE_B12_PBP"/>
    <property type="match status" value="1"/>
</dbReference>
<dbReference type="SMART" id="SM00342">
    <property type="entry name" value="HTH_ARAC"/>
    <property type="match status" value="1"/>
</dbReference>
<dbReference type="Pfam" id="PF01497">
    <property type="entry name" value="Peripla_BP_2"/>
    <property type="match status" value="1"/>
</dbReference>
<dbReference type="RefSeq" id="WP_219872731.1">
    <property type="nucleotide sequence ID" value="NZ_JAHZIJ010000007.1"/>
</dbReference>